<name>A0AAW9NHT6_9BACL</name>
<accession>A0AAW9NHT6</accession>
<proteinExistence type="predicted"/>
<keyword evidence="5" id="KW-1185">Reference proteome</keyword>
<dbReference type="Gene3D" id="1.10.260.40">
    <property type="entry name" value="lambda repressor-like DNA-binding domains"/>
    <property type="match status" value="1"/>
</dbReference>
<keyword evidence="1" id="KW-0238">DNA-binding</keyword>
<dbReference type="RefSeq" id="WP_326121603.1">
    <property type="nucleotide sequence ID" value="NZ_JARSFG010000003.1"/>
</dbReference>
<comment type="caution">
    <text evidence="4">The sequence shown here is derived from an EMBL/GenBank/DDBJ whole genome shotgun (WGS) entry which is preliminary data.</text>
</comment>
<dbReference type="SMART" id="SM00530">
    <property type="entry name" value="HTH_XRE"/>
    <property type="match status" value="1"/>
</dbReference>
<feature type="domain" description="HTH cro/C1-type" evidence="3">
    <location>
        <begin position="63"/>
        <end position="115"/>
    </location>
</feature>
<dbReference type="Proteomes" id="UP001344888">
    <property type="component" value="Unassembled WGS sequence"/>
</dbReference>
<organism evidence="4 5">
    <name type="scientific">Metasolibacillus meyeri</name>
    <dbReference type="NCBI Taxonomy" id="1071052"/>
    <lineage>
        <taxon>Bacteria</taxon>
        <taxon>Bacillati</taxon>
        <taxon>Bacillota</taxon>
        <taxon>Bacilli</taxon>
        <taxon>Bacillales</taxon>
        <taxon>Caryophanaceae</taxon>
        <taxon>Metasolibacillus</taxon>
    </lineage>
</organism>
<reference evidence="4 5" key="1">
    <citation type="submission" date="2023-03" db="EMBL/GenBank/DDBJ databases">
        <title>Bacillus Genome Sequencing.</title>
        <authorList>
            <person name="Dunlap C."/>
        </authorList>
    </citation>
    <scope>NUCLEOTIDE SEQUENCE [LARGE SCALE GENOMIC DNA]</scope>
    <source>
        <strain evidence="4 5">B-59205</strain>
    </source>
</reference>
<sequence length="145" mass="16351">MIYAINLFILGGQVMDTIQCEYCSAVAEITDVEPVYFWVRCRNLACGVEYSVAKTACSLGEIIRDARENKGITMTELAKQVQITQGYLSKIENNLKVPVDGVLQRIGNVLGIDNFEGRKMAQRILELEAHVRELEQELALYRSSF</sequence>
<feature type="coiled-coil region" evidence="2">
    <location>
        <begin position="117"/>
        <end position="144"/>
    </location>
</feature>
<evidence type="ECO:0000313" key="4">
    <source>
        <dbReference type="EMBL" id="MEC1177302.1"/>
    </source>
</evidence>
<dbReference type="GO" id="GO:0003677">
    <property type="term" value="F:DNA binding"/>
    <property type="evidence" value="ECO:0007669"/>
    <property type="project" value="UniProtKB-KW"/>
</dbReference>
<evidence type="ECO:0000313" key="5">
    <source>
        <dbReference type="Proteomes" id="UP001344888"/>
    </source>
</evidence>
<evidence type="ECO:0000256" key="1">
    <source>
        <dbReference type="ARBA" id="ARBA00023125"/>
    </source>
</evidence>
<dbReference type="AlphaFoldDB" id="A0AAW9NHT6"/>
<dbReference type="InterPro" id="IPR010982">
    <property type="entry name" value="Lambda_DNA-bd_dom_sf"/>
</dbReference>
<dbReference type="GO" id="GO:0005829">
    <property type="term" value="C:cytosol"/>
    <property type="evidence" value="ECO:0007669"/>
    <property type="project" value="TreeGrafter"/>
</dbReference>
<dbReference type="PANTHER" id="PTHR46797">
    <property type="entry name" value="HTH-TYPE TRANSCRIPTIONAL REGULATOR"/>
    <property type="match status" value="1"/>
</dbReference>
<dbReference type="PROSITE" id="PS50943">
    <property type="entry name" value="HTH_CROC1"/>
    <property type="match status" value="1"/>
</dbReference>
<dbReference type="EMBL" id="JARSFG010000003">
    <property type="protein sequence ID" value="MEC1177302.1"/>
    <property type="molecule type" value="Genomic_DNA"/>
</dbReference>
<dbReference type="GO" id="GO:0003700">
    <property type="term" value="F:DNA-binding transcription factor activity"/>
    <property type="evidence" value="ECO:0007669"/>
    <property type="project" value="TreeGrafter"/>
</dbReference>
<dbReference type="PANTHER" id="PTHR46797:SF1">
    <property type="entry name" value="METHYLPHOSPHONATE SYNTHASE"/>
    <property type="match status" value="1"/>
</dbReference>
<dbReference type="CDD" id="cd00093">
    <property type="entry name" value="HTH_XRE"/>
    <property type="match status" value="1"/>
</dbReference>
<evidence type="ECO:0000256" key="2">
    <source>
        <dbReference type="SAM" id="Coils"/>
    </source>
</evidence>
<protein>
    <submittedName>
        <fullName evidence="4">Helix-turn-helix transcriptional regulator</fullName>
    </submittedName>
</protein>
<evidence type="ECO:0000259" key="3">
    <source>
        <dbReference type="PROSITE" id="PS50943"/>
    </source>
</evidence>
<dbReference type="InterPro" id="IPR001387">
    <property type="entry name" value="Cro/C1-type_HTH"/>
</dbReference>
<dbReference type="InterPro" id="IPR050807">
    <property type="entry name" value="TransReg_Diox_bact_type"/>
</dbReference>
<dbReference type="Pfam" id="PF01381">
    <property type="entry name" value="HTH_3"/>
    <property type="match status" value="1"/>
</dbReference>
<keyword evidence="2" id="KW-0175">Coiled coil</keyword>
<gene>
    <name evidence="4" type="ORF">P9B03_02300</name>
</gene>
<dbReference type="SUPFAM" id="SSF47413">
    <property type="entry name" value="lambda repressor-like DNA-binding domains"/>
    <property type="match status" value="1"/>
</dbReference>